<dbReference type="EMBL" id="JAIWQS010000133">
    <property type="protein sequence ID" value="KAJ8747630.1"/>
    <property type="molecule type" value="Genomic_DNA"/>
</dbReference>
<organism evidence="1 2">
    <name type="scientific">Erythroxylum novogranatense</name>
    <dbReference type="NCBI Taxonomy" id="1862640"/>
    <lineage>
        <taxon>Eukaryota</taxon>
        <taxon>Viridiplantae</taxon>
        <taxon>Streptophyta</taxon>
        <taxon>Embryophyta</taxon>
        <taxon>Tracheophyta</taxon>
        <taxon>Spermatophyta</taxon>
        <taxon>Magnoliopsida</taxon>
        <taxon>eudicotyledons</taxon>
        <taxon>Gunneridae</taxon>
        <taxon>Pentapetalae</taxon>
        <taxon>rosids</taxon>
        <taxon>fabids</taxon>
        <taxon>Malpighiales</taxon>
        <taxon>Erythroxylaceae</taxon>
        <taxon>Erythroxylum</taxon>
    </lineage>
</organism>
<name>A0AAV8S6G0_9ROSI</name>
<dbReference type="Pfam" id="PF14009">
    <property type="entry name" value="PADRE"/>
    <property type="match status" value="1"/>
</dbReference>
<sequence length="174" mass="19158">MGICSSCGSTSVASAMLIMENGKLQEFTNPVRVSLILQRNPKNFVCNAADMEFDDCVKAMDETEDLQIGQLYFALPLSWLNTNLRAQDMASLAVKASLALRRRGGDWWSNVEKRIAADSTELDGKRGLEGRPLLACTCGFVHVNGNEVCVVKRKLQSKKGVRFATTLNAILEDQ</sequence>
<dbReference type="InterPro" id="IPR025322">
    <property type="entry name" value="PADRE_dom"/>
</dbReference>
<dbReference type="PANTHER" id="PTHR33052">
    <property type="entry name" value="DUF4228 DOMAIN PROTEIN-RELATED"/>
    <property type="match status" value="1"/>
</dbReference>
<evidence type="ECO:0000313" key="1">
    <source>
        <dbReference type="EMBL" id="KAJ8747630.1"/>
    </source>
</evidence>
<proteinExistence type="predicted"/>
<gene>
    <name evidence="1" type="ORF">K2173_012806</name>
</gene>
<comment type="caution">
    <text evidence="1">The sequence shown here is derived from an EMBL/GenBank/DDBJ whole genome shotgun (WGS) entry which is preliminary data.</text>
</comment>
<keyword evidence="2" id="KW-1185">Reference proteome</keyword>
<evidence type="ECO:0000313" key="2">
    <source>
        <dbReference type="Proteomes" id="UP001159364"/>
    </source>
</evidence>
<reference evidence="1 2" key="1">
    <citation type="submission" date="2021-09" db="EMBL/GenBank/DDBJ databases">
        <title>Genomic insights and catalytic innovation underlie evolution of tropane alkaloids biosynthesis.</title>
        <authorList>
            <person name="Wang Y.-J."/>
            <person name="Tian T."/>
            <person name="Huang J.-P."/>
            <person name="Huang S.-X."/>
        </authorList>
    </citation>
    <scope>NUCLEOTIDE SEQUENCE [LARGE SCALE GENOMIC DNA]</scope>
    <source>
        <strain evidence="1">KIB-2018</strain>
        <tissue evidence="1">Leaf</tissue>
    </source>
</reference>
<protein>
    <submittedName>
        <fullName evidence="1">Uncharacterized protein</fullName>
    </submittedName>
</protein>
<dbReference type="AlphaFoldDB" id="A0AAV8S6G0"/>
<dbReference type="Proteomes" id="UP001159364">
    <property type="component" value="Unassembled WGS sequence"/>
</dbReference>
<accession>A0AAV8S6G0</accession>